<dbReference type="PANTHER" id="PTHR21162:SF0">
    <property type="entry name" value="P53 AND DNA DAMAGE-REGULATED PROTEIN 1"/>
    <property type="match status" value="1"/>
</dbReference>
<comment type="similarity">
    <text evidence="3">Belongs to the prefoldin subunit beta family.</text>
</comment>
<protein>
    <recommendedName>
        <fullName evidence="4">p53 and DNA damage-regulated protein 1</fullName>
    </recommendedName>
</protein>
<dbReference type="HOGENOM" id="CLU_132161_0_0_1"/>
<dbReference type="GO" id="GO:0016272">
    <property type="term" value="C:prefoldin complex"/>
    <property type="evidence" value="ECO:0007669"/>
    <property type="project" value="InterPro"/>
</dbReference>
<evidence type="ECO:0000256" key="5">
    <source>
        <dbReference type="ARBA" id="ARBA00022490"/>
    </source>
</evidence>
<evidence type="ECO:0000313" key="9">
    <source>
        <dbReference type="Ensembl" id="ENSMLUP00000017521.1"/>
    </source>
</evidence>
<reference evidence="9" key="3">
    <citation type="submission" date="2025-09" db="UniProtKB">
        <authorList>
            <consortium name="Ensembl"/>
        </authorList>
    </citation>
    <scope>IDENTIFICATION</scope>
</reference>
<dbReference type="eggNOG" id="ENOG502S6V9">
    <property type="taxonomic scope" value="Eukaryota"/>
</dbReference>
<evidence type="ECO:0000313" key="10">
    <source>
        <dbReference type="Proteomes" id="UP000001074"/>
    </source>
</evidence>
<comment type="function">
    <text evidence="1">May play a role in chaperone-mediated protein folding.</text>
</comment>
<dbReference type="GO" id="GO:0051082">
    <property type="term" value="F:unfolded protein binding"/>
    <property type="evidence" value="ECO:0007669"/>
    <property type="project" value="InterPro"/>
</dbReference>
<evidence type="ECO:0000256" key="1">
    <source>
        <dbReference type="ARBA" id="ARBA00003581"/>
    </source>
</evidence>
<dbReference type="EMBL" id="AAPE02043400">
    <property type="status" value="NOT_ANNOTATED_CDS"/>
    <property type="molecule type" value="Genomic_DNA"/>
</dbReference>
<evidence type="ECO:0000256" key="8">
    <source>
        <dbReference type="SAM" id="Coils"/>
    </source>
</evidence>
<keyword evidence="5" id="KW-0963">Cytoplasm</keyword>
<feature type="coiled-coil region" evidence="8">
    <location>
        <begin position="75"/>
        <end position="109"/>
    </location>
</feature>
<dbReference type="Ensembl" id="ENSMLUT00000027480.1">
    <property type="protein sequence ID" value="ENSMLUP00000017521.1"/>
    <property type="gene ID" value="ENSMLUG00000027142.1"/>
</dbReference>
<dbReference type="InterPro" id="IPR002777">
    <property type="entry name" value="PFD_beta-like"/>
</dbReference>
<gene>
    <name evidence="9" type="primary">LOC102426332</name>
</gene>
<evidence type="ECO:0000256" key="3">
    <source>
        <dbReference type="ARBA" id="ARBA00008045"/>
    </source>
</evidence>
<evidence type="ECO:0000256" key="4">
    <source>
        <dbReference type="ARBA" id="ARBA00016313"/>
    </source>
</evidence>
<dbReference type="SUPFAM" id="SSF46579">
    <property type="entry name" value="Prefoldin"/>
    <property type="match status" value="1"/>
</dbReference>
<organism evidence="9 10">
    <name type="scientific">Myotis lucifugus</name>
    <name type="common">Little brown bat</name>
    <dbReference type="NCBI Taxonomy" id="59463"/>
    <lineage>
        <taxon>Eukaryota</taxon>
        <taxon>Metazoa</taxon>
        <taxon>Chordata</taxon>
        <taxon>Craniata</taxon>
        <taxon>Vertebrata</taxon>
        <taxon>Euteleostomi</taxon>
        <taxon>Mammalia</taxon>
        <taxon>Eutheria</taxon>
        <taxon>Laurasiatheria</taxon>
        <taxon>Chiroptera</taxon>
        <taxon>Yangochiroptera</taxon>
        <taxon>Vespertilionidae</taxon>
        <taxon>Myotis</taxon>
    </lineage>
</organism>
<dbReference type="GeneTree" id="ENSGT00390000013253"/>
<dbReference type="OMA" id="ICHIKNA"/>
<evidence type="ECO:0000256" key="6">
    <source>
        <dbReference type="ARBA" id="ARBA00023186"/>
    </source>
</evidence>
<dbReference type="STRING" id="59463.ENSMLUP00000017521"/>
<evidence type="ECO:0000256" key="2">
    <source>
        <dbReference type="ARBA" id="ARBA00004496"/>
    </source>
</evidence>
<dbReference type="Proteomes" id="UP000001074">
    <property type="component" value="Unassembled WGS sequence"/>
</dbReference>
<comment type="subunit">
    <text evidence="7">Component of the PAQosome complex which is responsible for the biogenesis of several protein complexes and which consists of R2TP complex members RUVBL1, RUVBL2, RPAP3 and PIH1D1, URI complex members PFDN2, PFDN6, PDRG1, UXT and URI1 as well as ASDURF, POLR2E and DNAAF10/WDR92.</text>
</comment>
<evidence type="ECO:0000256" key="7">
    <source>
        <dbReference type="ARBA" id="ARBA00026022"/>
    </source>
</evidence>
<reference evidence="9" key="2">
    <citation type="submission" date="2025-08" db="UniProtKB">
        <authorList>
            <consortium name="Ensembl"/>
        </authorList>
    </citation>
    <scope>IDENTIFICATION</scope>
</reference>
<keyword evidence="8" id="KW-0175">Coiled coil</keyword>
<comment type="subcellular location">
    <subcellularLocation>
        <location evidence="2">Cytoplasm</location>
    </subcellularLocation>
</comment>
<sequence>MLSPEAERVLQYLGGSGRSSPKAVLADKRQIVDLDAKRNQNREGLRALKKELSVSEDVTVCFGNMFIKMPHTQTKEMIEKDQDHLDKEIERLRKELKVKVNRLFEAQGKPELKGFNLTPLNQDELKALKVILKE</sequence>
<name>G1Q1D8_MYOLU</name>
<dbReference type="CDD" id="cd22860">
    <property type="entry name" value="PDRG1"/>
    <property type="match status" value="1"/>
</dbReference>
<dbReference type="InParanoid" id="G1Q1D8"/>
<proteinExistence type="inferred from homology"/>
<dbReference type="GO" id="GO:0005737">
    <property type="term" value="C:cytoplasm"/>
    <property type="evidence" value="ECO:0007669"/>
    <property type="project" value="UniProtKB-SubCell"/>
</dbReference>
<dbReference type="InterPro" id="IPR030482">
    <property type="entry name" value="PDRG1"/>
</dbReference>
<accession>G1Q1D8</accession>
<reference evidence="9 10" key="1">
    <citation type="journal article" date="2011" name="Nature">
        <title>A high-resolution map of human evolutionary constraint using 29 mammals.</title>
        <authorList>
            <person name="Lindblad-Toh K."/>
            <person name="Garber M."/>
            <person name="Zuk O."/>
            <person name="Lin M.F."/>
            <person name="Parker B.J."/>
            <person name="Washietl S."/>
            <person name="Kheradpour P."/>
            <person name="Ernst J."/>
            <person name="Jordan G."/>
            <person name="Mauceli E."/>
            <person name="Ward L.D."/>
            <person name="Lowe C.B."/>
            <person name="Holloway A.K."/>
            <person name="Clamp M."/>
            <person name="Gnerre S."/>
            <person name="Alfoldi J."/>
            <person name="Beal K."/>
            <person name="Chang J."/>
            <person name="Clawson H."/>
            <person name="Cuff J."/>
            <person name="Di Palma F."/>
            <person name="Fitzgerald S."/>
            <person name="Flicek P."/>
            <person name="Guttman M."/>
            <person name="Hubisz M.J."/>
            <person name="Jaffe D.B."/>
            <person name="Jungreis I."/>
            <person name="Kent W.J."/>
            <person name="Kostka D."/>
            <person name="Lara M."/>
            <person name="Martins A.L."/>
            <person name="Massingham T."/>
            <person name="Moltke I."/>
            <person name="Raney B.J."/>
            <person name="Rasmussen M.D."/>
            <person name="Robinson J."/>
            <person name="Stark A."/>
            <person name="Vilella A.J."/>
            <person name="Wen J."/>
            <person name="Xie X."/>
            <person name="Zody M.C."/>
            <person name="Baldwin J."/>
            <person name="Bloom T."/>
            <person name="Chin C.W."/>
            <person name="Heiman D."/>
            <person name="Nicol R."/>
            <person name="Nusbaum C."/>
            <person name="Young S."/>
            <person name="Wilkinson J."/>
            <person name="Worley K.C."/>
            <person name="Kovar C.L."/>
            <person name="Muzny D.M."/>
            <person name="Gibbs R.A."/>
            <person name="Cree A."/>
            <person name="Dihn H.H."/>
            <person name="Fowler G."/>
            <person name="Jhangiani S."/>
            <person name="Joshi V."/>
            <person name="Lee S."/>
            <person name="Lewis L.R."/>
            <person name="Nazareth L.V."/>
            <person name="Okwuonu G."/>
            <person name="Santibanez J."/>
            <person name="Warren W.C."/>
            <person name="Mardis E.R."/>
            <person name="Weinstock G.M."/>
            <person name="Wilson R.K."/>
            <person name="Delehaunty K."/>
            <person name="Dooling D."/>
            <person name="Fronik C."/>
            <person name="Fulton L."/>
            <person name="Fulton B."/>
            <person name="Graves T."/>
            <person name="Minx P."/>
            <person name="Sodergren E."/>
            <person name="Birney E."/>
            <person name="Margulies E.H."/>
            <person name="Herrero J."/>
            <person name="Green E.D."/>
            <person name="Haussler D."/>
            <person name="Siepel A."/>
            <person name="Goldman N."/>
            <person name="Pollard K.S."/>
            <person name="Pedersen J.S."/>
            <person name="Lander E.S."/>
            <person name="Kellis M."/>
        </authorList>
    </citation>
    <scope>NUCLEOTIDE SEQUENCE [LARGE SCALE GENOMIC DNA]</scope>
</reference>
<keyword evidence="6" id="KW-0143">Chaperone</keyword>
<dbReference type="Pfam" id="PF01920">
    <property type="entry name" value="Prefoldin_2"/>
    <property type="match status" value="1"/>
</dbReference>
<dbReference type="AlphaFoldDB" id="G1Q1D8"/>
<keyword evidence="10" id="KW-1185">Reference proteome</keyword>
<dbReference type="GO" id="GO:0006457">
    <property type="term" value="P:protein folding"/>
    <property type="evidence" value="ECO:0007669"/>
    <property type="project" value="InterPro"/>
</dbReference>
<dbReference type="PANTHER" id="PTHR21162">
    <property type="entry name" value="P53 AND DNA DAMAGE-REGULATED PROTEIN"/>
    <property type="match status" value="1"/>
</dbReference>